<dbReference type="Gene3D" id="1.10.606.10">
    <property type="entry name" value="Vanadium-containing Chloroperoxidase, domain 2"/>
    <property type="match status" value="1"/>
</dbReference>
<feature type="domain" description="DUF6851" evidence="2">
    <location>
        <begin position="97"/>
        <end position="238"/>
    </location>
</feature>
<dbReference type="InterPro" id="IPR016119">
    <property type="entry name" value="Br/Cl_peroxidase_C"/>
</dbReference>
<feature type="signal peptide" evidence="1">
    <location>
        <begin position="1"/>
        <end position="41"/>
    </location>
</feature>
<evidence type="ECO:0000259" key="2">
    <source>
        <dbReference type="Pfam" id="PF21167"/>
    </source>
</evidence>
<accession>A0ABV5ELL6</accession>
<name>A0ABV5ELL6_9ACTN</name>
<sequence>MTTSGRTSDADFSPGRRSLLLGGSSAAALTLLGLPAPVAQAATSDEPPQFNFDLDTDNYIKWAKPSTDAAASQSPLQDVIGSMDATIILWMSRVGNLAAFDAVAPYHETAVGVYSRIPRRPSSESATNRNMNIAIIYSQLRTFEQVLPGGLRGPVGGLRQMVTAFGLDPDDRSEDLTTPVGIGNAAFKAVWNVLKNDGMNFLGYDGGRKYNPRPWADYTGYQPVNSPFKLTNPSRWQPQLGPHNGRRPGGGPGDTGIYVTQHFVTPQIALTKPHIFDDPARFRLDPPKFSDHTRPRTYKRSVDEILEASASLDDERKAIAEVMDNKLWGIGYTSTVIGRKYDEDNEMGVFGWAAWSLQHFLATFDALIAAWRNKREYDAVRPISAVRHVYGRNKVTAWGGVGMGTVNDIRADEWVPYLPTGDHPEYPSGSTTMCAAGAQTARRFFGSEELDWTLDFAAGASVVEPGLTPAKDLQLYFRTWAEFNRACADSRVWAGVHFRGTVERSLVFGEPFGDLAHEFMQRYIKGDVKK</sequence>
<organism evidence="4 5">
    <name type="scientific">Streptomyces broussonetiae</name>
    <dbReference type="NCBI Taxonomy" id="2686304"/>
    <lineage>
        <taxon>Bacteria</taxon>
        <taxon>Bacillati</taxon>
        <taxon>Actinomycetota</taxon>
        <taxon>Actinomycetes</taxon>
        <taxon>Kitasatosporales</taxon>
        <taxon>Streptomycetaceae</taxon>
        <taxon>Streptomyces</taxon>
    </lineage>
</organism>
<comment type="caution">
    <text evidence="4">The sequence shown here is derived from an EMBL/GenBank/DDBJ whole genome shotgun (WGS) entry which is preliminary data.</text>
</comment>
<proteinExistence type="predicted"/>
<dbReference type="InterPro" id="IPR036938">
    <property type="entry name" value="PAP2/HPO_sf"/>
</dbReference>
<dbReference type="PANTHER" id="PTHR34599:SF2">
    <property type="entry name" value="TRAF-TYPE DOMAIN-CONTAINING PROTEIN"/>
    <property type="match status" value="1"/>
</dbReference>
<dbReference type="PANTHER" id="PTHR34599">
    <property type="entry name" value="PEROXIDASE-RELATED"/>
    <property type="match status" value="1"/>
</dbReference>
<gene>
    <name evidence="4" type="ORF">VSS16_34425</name>
</gene>
<dbReference type="RefSeq" id="WP_376736188.1">
    <property type="nucleotide sequence ID" value="NZ_JAYMRP010000052.1"/>
</dbReference>
<evidence type="ECO:0000256" key="1">
    <source>
        <dbReference type="SAM" id="SignalP"/>
    </source>
</evidence>
<protein>
    <recommendedName>
        <fullName evidence="6">Vanadium-dependent haloperoxidase</fullName>
    </recommendedName>
</protein>
<dbReference type="InterPro" id="IPR052559">
    <property type="entry name" value="V-haloperoxidase"/>
</dbReference>
<dbReference type="EMBL" id="JAYMRP010000052">
    <property type="protein sequence ID" value="MFB8777748.1"/>
    <property type="molecule type" value="Genomic_DNA"/>
</dbReference>
<dbReference type="Proteomes" id="UP001585080">
    <property type="component" value="Unassembled WGS sequence"/>
</dbReference>
<dbReference type="SUPFAM" id="SSF48317">
    <property type="entry name" value="Acid phosphatase/Vanadium-dependent haloperoxidase"/>
    <property type="match status" value="1"/>
</dbReference>
<dbReference type="InterPro" id="IPR006311">
    <property type="entry name" value="TAT_signal"/>
</dbReference>
<keyword evidence="5" id="KW-1185">Reference proteome</keyword>
<dbReference type="InterPro" id="IPR049283">
    <property type="entry name" value="DUF6851"/>
</dbReference>
<feature type="domain" description="Vanadium-dependent haloperoxidase NapH1-like second helical-bundle" evidence="3">
    <location>
        <begin position="362"/>
        <end position="529"/>
    </location>
</feature>
<evidence type="ECO:0000313" key="4">
    <source>
        <dbReference type="EMBL" id="MFB8777748.1"/>
    </source>
</evidence>
<keyword evidence="1" id="KW-0732">Signal</keyword>
<feature type="chain" id="PRO_5046279041" description="Vanadium-dependent haloperoxidase" evidence="1">
    <location>
        <begin position="42"/>
        <end position="530"/>
    </location>
</feature>
<dbReference type="InterPro" id="IPR055161">
    <property type="entry name" value="NapH1-like_2nd"/>
</dbReference>
<dbReference type="Pfam" id="PF21167">
    <property type="entry name" value="DUF6851"/>
    <property type="match status" value="1"/>
</dbReference>
<evidence type="ECO:0008006" key="6">
    <source>
        <dbReference type="Google" id="ProtNLM"/>
    </source>
</evidence>
<evidence type="ECO:0000313" key="5">
    <source>
        <dbReference type="Proteomes" id="UP001585080"/>
    </source>
</evidence>
<reference evidence="4 5" key="1">
    <citation type="submission" date="2024-01" db="EMBL/GenBank/DDBJ databases">
        <title>Genome mining of biosynthetic gene clusters to explore secondary metabolites of Streptomyces sp.</title>
        <authorList>
            <person name="Baig A."/>
            <person name="Ajitkumar Shintre N."/>
            <person name="Kumar H."/>
            <person name="Anbarasu A."/>
            <person name="Ramaiah S."/>
        </authorList>
    </citation>
    <scope>NUCLEOTIDE SEQUENCE [LARGE SCALE GENOMIC DNA]</scope>
    <source>
        <strain evidence="4 5">A57</strain>
    </source>
</reference>
<dbReference type="PROSITE" id="PS51318">
    <property type="entry name" value="TAT"/>
    <property type="match status" value="1"/>
</dbReference>
<dbReference type="Pfam" id="PF22778">
    <property type="entry name" value="VCPO_2nd"/>
    <property type="match status" value="1"/>
</dbReference>
<evidence type="ECO:0000259" key="3">
    <source>
        <dbReference type="Pfam" id="PF22778"/>
    </source>
</evidence>